<accession>A0A1W6CZC0</accession>
<dbReference type="SUPFAM" id="SSF51182">
    <property type="entry name" value="RmlC-like cupins"/>
    <property type="match status" value="1"/>
</dbReference>
<dbReference type="GO" id="GO:0003677">
    <property type="term" value="F:DNA binding"/>
    <property type="evidence" value="ECO:0007669"/>
    <property type="project" value="UniProtKB-KW"/>
</dbReference>
<dbReference type="InterPro" id="IPR010982">
    <property type="entry name" value="Lambda_DNA-bd_dom_sf"/>
</dbReference>
<feature type="domain" description="HTH cro/C1-type" evidence="2">
    <location>
        <begin position="36"/>
        <end position="90"/>
    </location>
</feature>
<dbReference type="KEGG" id="pcon:B0A89_11825"/>
<dbReference type="PROSITE" id="PS50943">
    <property type="entry name" value="HTH_CROC1"/>
    <property type="match status" value="1"/>
</dbReference>
<dbReference type="CDD" id="cd00093">
    <property type="entry name" value="HTH_XRE"/>
    <property type="match status" value="1"/>
</dbReference>
<name>A0A1W6CZC0_9RHOB</name>
<dbReference type="InterPro" id="IPR014710">
    <property type="entry name" value="RmlC-like_jellyroll"/>
</dbReference>
<evidence type="ECO:0000256" key="1">
    <source>
        <dbReference type="ARBA" id="ARBA00023125"/>
    </source>
</evidence>
<gene>
    <name evidence="3" type="ORF">B0A89_11825</name>
</gene>
<reference evidence="3 4" key="1">
    <citation type="submission" date="2017-03" db="EMBL/GenBank/DDBJ databases">
        <title>Genome sequence of Paracoccus contaminans isolated from a water microcosm.</title>
        <authorList>
            <person name="Aurass P."/>
            <person name="Karste S."/>
            <person name="Trost E."/>
            <person name="Glaeser S.P."/>
            <person name="Kaempfer P."/>
            <person name="Flieger A."/>
        </authorList>
    </citation>
    <scope>NUCLEOTIDE SEQUENCE [LARGE SCALE GENOMIC DNA]</scope>
    <source>
        <strain evidence="4">RKI 16-01929T\LMG 29738T\CCM 8701T\CIP 111112T</strain>
    </source>
</reference>
<dbReference type="Proteomes" id="UP000193017">
    <property type="component" value="Chromosome"/>
</dbReference>
<dbReference type="InterPro" id="IPR013096">
    <property type="entry name" value="Cupin_2"/>
</dbReference>
<dbReference type="InterPro" id="IPR001387">
    <property type="entry name" value="Cro/C1-type_HTH"/>
</dbReference>
<organism evidence="3 4">
    <name type="scientific">Paracoccus contaminans</name>
    <dbReference type="NCBI Taxonomy" id="1945662"/>
    <lineage>
        <taxon>Bacteria</taxon>
        <taxon>Pseudomonadati</taxon>
        <taxon>Pseudomonadota</taxon>
        <taxon>Alphaproteobacteria</taxon>
        <taxon>Rhodobacterales</taxon>
        <taxon>Paracoccaceae</taxon>
        <taxon>Paracoccus</taxon>
    </lineage>
</organism>
<dbReference type="CDD" id="cd02209">
    <property type="entry name" value="cupin_XRE_C"/>
    <property type="match status" value="1"/>
</dbReference>
<dbReference type="Pfam" id="PF07883">
    <property type="entry name" value="Cupin_2"/>
    <property type="match status" value="1"/>
</dbReference>
<evidence type="ECO:0000313" key="4">
    <source>
        <dbReference type="Proteomes" id="UP000193017"/>
    </source>
</evidence>
<dbReference type="Pfam" id="PF01381">
    <property type="entry name" value="HTH_3"/>
    <property type="match status" value="1"/>
</dbReference>
<dbReference type="EMBL" id="CP020612">
    <property type="protein sequence ID" value="ARJ70210.1"/>
    <property type="molecule type" value="Genomic_DNA"/>
</dbReference>
<sequence length="227" mass="25675">MPRTRKQPGADQTPDLVLDNWDAERLQLRSELGSRMKSVRQKCGLTLEAAAQRTGLALSTIHKIENGRVSPSYENLVKIARAYDIGMERLFASDHEDQQTTRMTVTKAGKGRRVRSRHFEYEILCNALADKKIIPLVTRVDRRDPLRPDELEAHDGEETLFVLSGTIELVVEHYAPVVLEPGDCAYFDSTVRHGLRALTDEEARVFWACTYVDVDRRAEAPNAPSET</sequence>
<protein>
    <submittedName>
        <fullName evidence="3">XRE family transcriptional regulator</fullName>
    </submittedName>
</protein>
<dbReference type="InterPro" id="IPR011051">
    <property type="entry name" value="RmlC_Cupin_sf"/>
</dbReference>
<dbReference type="Gene3D" id="2.60.120.10">
    <property type="entry name" value="Jelly Rolls"/>
    <property type="match status" value="1"/>
</dbReference>
<keyword evidence="4" id="KW-1185">Reference proteome</keyword>
<dbReference type="AlphaFoldDB" id="A0A1W6CZC0"/>
<dbReference type="InterPro" id="IPR050807">
    <property type="entry name" value="TransReg_Diox_bact_type"/>
</dbReference>
<dbReference type="SMART" id="SM00530">
    <property type="entry name" value="HTH_XRE"/>
    <property type="match status" value="1"/>
</dbReference>
<dbReference type="Gene3D" id="1.10.260.40">
    <property type="entry name" value="lambda repressor-like DNA-binding domains"/>
    <property type="match status" value="1"/>
</dbReference>
<dbReference type="GO" id="GO:0005829">
    <property type="term" value="C:cytosol"/>
    <property type="evidence" value="ECO:0007669"/>
    <property type="project" value="TreeGrafter"/>
</dbReference>
<dbReference type="PANTHER" id="PTHR46797">
    <property type="entry name" value="HTH-TYPE TRANSCRIPTIONAL REGULATOR"/>
    <property type="match status" value="1"/>
</dbReference>
<evidence type="ECO:0000313" key="3">
    <source>
        <dbReference type="EMBL" id="ARJ70210.1"/>
    </source>
</evidence>
<dbReference type="GO" id="GO:0003700">
    <property type="term" value="F:DNA-binding transcription factor activity"/>
    <property type="evidence" value="ECO:0007669"/>
    <property type="project" value="TreeGrafter"/>
</dbReference>
<dbReference type="OrthoDB" id="9805356at2"/>
<proteinExistence type="predicted"/>
<dbReference type="STRING" id="1945662.B0A89_11825"/>
<evidence type="ECO:0000259" key="2">
    <source>
        <dbReference type="PROSITE" id="PS50943"/>
    </source>
</evidence>
<dbReference type="PANTHER" id="PTHR46797:SF20">
    <property type="entry name" value="BLR4304 PROTEIN"/>
    <property type="match status" value="1"/>
</dbReference>
<keyword evidence="1" id="KW-0238">DNA-binding</keyword>
<dbReference type="SUPFAM" id="SSF47413">
    <property type="entry name" value="lambda repressor-like DNA-binding domains"/>
    <property type="match status" value="1"/>
</dbReference>